<accession>A0A1R0X6D7</accession>
<evidence type="ECO:0000313" key="2">
    <source>
        <dbReference type="EMBL" id="OMD30118.1"/>
    </source>
</evidence>
<protein>
    <submittedName>
        <fullName evidence="2">Uncharacterized protein</fullName>
    </submittedName>
</protein>
<dbReference type="Gene3D" id="3.90.870.20">
    <property type="entry name" value="Carbamoyltransferase, C-terminal domain"/>
    <property type="match status" value="1"/>
</dbReference>
<comment type="similarity">
    <text evidence="1">Belongs to the NodU/CmcH family.</text>
</comment>
<dbReference type="Pfam" id="PF16861">
    <property type="entry name" value="Carbam_trans_C"/>
    <property type="match status" value="1"/>
</dbReference>
<dbReference type="EMBL" id="MKQP01000027">
    <property type="protein sequence ID" value="OMD30118.1"/>
    <property type="molecule type" value="Genomic_DNA"/>
</dbReference>
<gene>
    <name evidence="2" type="ORF">BJP51_21465</name>
</gene>
<dbReference type="InterPro" id="IPR043129">
    <property type="entry name" value="ATPase_NBD"/>
</dbReference>
<dbReference type="Pfam" id="PF02543">
    <property type="entry name" value="Carbam_trans_N"/>
    <property type="match status" value="2"/>
</dbReference>
<dbReference type="PANTHER" id="PTHR34847:SF1">
    <property type="entry name" value="NODULATION PROTEIN U"/>
    <property type="match status" value="1"/>
</dbReference>
<evidence type="ECO:0000256" key="1">
    <source>
        <dbReference type="ARBA" id="ARBA00006129"/>
    </source>
</evidence>
<name>A0A1R0X6D7_9BACL</name>
<evidence type="ECO:0000313" key="3">
    <source>
        <dbReference type="Proteomes" id="UP000187465"/>
    </source>
</evidence>
<dbReference type="CDD" id="cd24098">
    <property type="entry name" value="ASKHA_NBD_TobZ_N"/>
    <property type="match status" value="1"/>
</dbReference>
<sequence>MLILGLSGGLGHDSAACLVHDGVLVAYAEEERFCRKKHAYGEPPVLSLLNCLSQAGVAFEDIDLIALSWDPQKAEELGILEKFKKHPVLSGKKMPTIISVSHHLCHAASAYYLSGFDDAVILVMDGQGDDISTTVAYGKNEHIEVKQEYGISQSLGFFYSIVSDYLQLGASGEGKLMGLASYGESVYDFSVRLTEDGYEIPIGEPDSSLGLEDKYNKLTRIWMKEMYRKFGDPPKRIYSNNTLYGGLNYTVEYSKKHKDIAASAQQALEDTIVHLCQQTIRQGNSKNLVIGGGVALNCTTNGRLERLGIFDEIFVLPATNDAGGCIGAAMIASKERSVLPVKGRLKTPYWGISYDDNHISEVLNKLGLKYNYSSDICRQTAELIDRGKVIGWFQGAAEMGPRALGNRSITASPASYDSYVKVNQKIKFRESWRPLAPSIMDEHADWLVEEAQYSPYMLKAYTVKEERRQAVPAIVHVDGSTRPQTVRSEVNPVWHQLIAEHYKLSGIPLIMNTSLNTRGEPVCETPYDAIKTFYTSAMDALAVGNFLIEK</sequence>
<dbReference type="AlphaFoldDB" id="A0A1R0X6D7"/>
<dbReference type="SUPFAM" id="SSF53067">
    <property type="entry name" value="Actin-like ATPase domain"/>
    <property type="match status" value="1"/>
</dbReference>
<dbReference type="InterPro" id="IPR031730">
    <property type="entry name" value="Carbam_trans_C"/>
</dbReference>
<dbReference type="InterPro" id="IPR051338">
    <property type="entry name" value="NodU/CmcH_Carbamoyltrnsfr"/>
</dbReference>
<dbReference type="Proteomes" id="UP000187465">
    <property type="component" value="Unassembled WGS sequence"/>
</dbReference>
<dbReference type="Gene3D" id="3.30.420.40">
    <property type="match status" value="2"/>
</dbReference>
<dbReference type="InterPro" id="IPR038152">
    <property type="entry name" value="Carbam_trans_C_sf"/>
</dbReference>
<dbReference type="RefSeq" id="WP_036685931.1">
    <property type="nucleotide sequence ID" value="NZ_MKQK01000065.1"/>
</dbReference>
<dbReference type="GO" id="GO:0003824">
    <property type="term" value="F:catalytic activity"/>
    <property type="evidence" value="ECO:0007669"/>
    <property type="project" value="InterPro"/>
</dbReference>
<reference evidence="2 3" key="1">
    <citation type="submission" date="2016-10" db="EMBL/GenBank/DDBJ databases">
        <title>Paenibacillus species isolates.</title>
        <authorList>
            <person name="Beno S.M."/>
        </authorList>
    </citation>
    <scope>NUCLEOTIDE SEQUENCE [LARGE SCALE GENOMIC DNA]</scope>
    <source>
        <strain evidence="2 3">FSL H7-0604</strain>
    </source>
</reference>
<comment type="caution">
    <text evidence="2">The sequence shown here is derived from an EMBL/GenBank/DDBJ whole genome shotgun (WGS) entry which is preliminary data.</text>
</comment>
<proteinExistence type="inferred from homology"/>
<dbReference type="InterPro" id="IPR003696">
    <property type="entry name" value="Carbtransf_dom"/>
</dbReference>
<dbReference type="PANTHER" id="PTHR34847">
    <property type="entry name" value="NODULATION PROTEIN U"/>
    <property type="match status" value="1"/>
</dbReference>
<organism evidence="2 3">
    <name type="scientific">Paenibacillus odorifer</name>
    <dbReference type="NCBI Taxonomy" id="189426"/>
    <lineage>
        <taxon>Bacteria</taxon>
        <taxon>Bacillati</taxon>
        <taxon>Bacillota</taxon>
        <taxon>Bacilli</taxon>
        <taxon>Bacillales</taxon>
        <taxon>Paenibacillaceae</taxon>
        <taxon>Paenibacillus</taxon>
    </lineage>
</organism>